<organism evidence="1 2">
    <name type="scientific">Rhabditophanes sp. KR3021</name>
    <dbReference type="NCBI Taxonomy" id="114890"/>
    <lineage>
        <taxon>Eukaryota</taxon>
        <taxon>Metazoa</taxon>
        <taxon>Ecdysozoa</taxon>
        <taxon>Nematoda</taxon>
        <taxon>Chromadorea</taxon>
        <taxon>Rhabditida</taxon>
        <taxon>Tylenchina</taxon>
        <taxon>Panagrolaimomorpha</taxon>
        <taxon>Strongyloidoidea</taxon>
        <taxon>Alloionematidae</taxon>
        <taxon>Rhabditophanes</taxon>
    </lineage>
</organism>
<evidence type="ECO:0000313" key="1">
    <source>
        <dbReference type="Proteomes" id="UP000095286"/>
    </source>
</evidence>
<proteinExistence type="predicted"/>
<accession>A0AC35U4M8</accession>
<dbReference type="WBParaSite" id="RSKR_0000763600.1">
    <property type="protein sequence ID" value="RSKR_0000763600.1"/>
    <property type="gene ID" value="RSKR_0000763600"/>
</dbReference>
<reference evidence="2" key="1">
    <citation type="submission" date="2016-11" db="UniProtKB">
        <authorList>
            <consortium name="WormBaseParasite"/>
        </authorList>
    </citation>
    <scope>IDENTIFICATION</scope>
    <source>
        <strain evidence="2">KR3021</strain>
    </source>
</reference>
<sequence>MDGLIPINIRLQLSEDSDPIQLEETVYSDSNRISDFQDTHNITSSSNARLPVVTKECMGERSFSNVNIFKIRGADFNEEMACNAFVNSFAELESDGTTPSTGAVNLLRDGVMEFTVGVSQKSHGLIQFYTKKNRQDRKGLTSCNILCCLGIPIEIPHISFIKTCFPYRDSINYLKYVTTSDPSTYSTIMMFKTHIDAMKFFDANNSVPLEFSLPYKMALMFVESLETISSNSKDIAYKNDLVKELPTCVICLQKLDDNVVTIICNHDYHISCFLNADTNKCPICRHHQQSPEIRSKMKICGECNSTDDIWMCLVCGFRGCSRYKNFHAFDHFRQTDHTLSISLQNDEVWDYALDSRVHRLLLDDESGKLVTGVDNELIQRKVDEGIMSRKVEAICHISEEAEMMKKVIERQKQQWYADQEKYFEEKVSAMEVKFNRILKEKDDQISFLEESVKTWRKCSDQKNVVDCKINEESQKLHRIEIGSYKNSLNDKESKLKNMANQLKMTEKDLTEEKMLNSSLTKNICDMNQKIMKLHDYQKAQIEEAIDVNKLKQKNIDDQKKIDELRKKLLIMQQDNIELKNTNMELVESMNLCDAVNKGLSSLNDKNGGGDLNEVQNISIRVQSGSMNWSNNNQRRNSSPKEKKNDAKKNSTIEKGSSSKSKN</sequence>
<protein>
    <submittedName>
        <fullName evidence="2">BRCA1-associated protein</fullName>
    </submittedName>
</protein>
<evidence type="ECO:0000313" key="2">
    <source>
        <dbReference type="WBParaSite" id="RSKR_0000763600.1"/>
    </source>
</evidence>
<dbReference type="Proteomes" id="UP000095286">
    <property type="component" value="Unplaced"/>
</dbReference>
<name>A0AC35U4M8_9BILA</name>